<protein>
    <recommendedName>
        <fullName evidence="1">Reverse transcriptase/retrotransposon-derived protein RNase H-like domain-containing protein</fullName>
    </recommendedName>
</protein>
<sequence length="239" mass="27481">MGGYDERELDITTRPLTKFETPLAILKLTRLTQGGSNSVAVYQAPMTWILKEEIPEHPGIFIDDGGIKGPRSTYQHKTLKQNLLTRTLDIVRHVVSLGGRKISKRKINKIQNGPRTTTKKEVRGFLGLCAYVRIFVKDLSQVSTPFRRLTREDVLWKWDEKFEEDFIKLRKIVGEEITLKTLNYDKESGKIKLAKYSSRNAAGAVLMQEDYDGKDRPVLYETVTFSRLESKYSQPKLEL</sequence>
<feature type="domain" description="Reverse transcriptase/retrotransposon-derived protein RNase H-like" evidence="1">
    <location>
        <begin position="158"/>
        <end position="239"/>
    </location>
</feature>
<evidence type="ECO:0000313" key="3">
    <source>
        <dbReference type="Proteomes" id="UP000765509"/>
    </source>
</evidence>
<evidence type="ECO:0000259" key="1">
    <source>
        <dbReference type="Pfam" id="PF17919"/>
    </source>
</evidence>
<organism evidence="2 3">
    <name type="scientific">Austropuccinia psidii MF-1</name>
    <dbReference type="NCBI Taxonomy" id="1389203"/>
    <lineage>
        <taxon>Eukaryota</taxon>
        <taxon>Fungi</taxon>
        <taxon>Dikarya</taxon>
        <taxon>Basidiomycota</taxon>
        <taxon>Pucciniomycotina</taxon>
        <taxon>Pucciniomycetes</taxon>
        <taxon>Pucciniales</taxon>
        <taxon>Sphaerophragmiaceae</taxon>
        <taxon>Austropuccinia</taxon>
    </lineage>
</organism>
<evidence type="ECO:0000313" key="2">
    <source>
        <dbReference type="EMBL" id="MBW0557491.1"/>
    </source>
</evidence>
<dbReference type="InterPro" id="IPR043128">
    <property type="entry name" value="Rev_trsase/Diguanyl_cyclase"/>
</dbReference>
<dbReference type="SUPFAM" id="SSF56672">
    <property type="entry name" value="DNA/RNA polymerases"/>
    <property type="match status" value="1"/>
</dbReference>
<proteinExistence type="predicted"/>
<dbReference type="Pfam" id="PF17919">
    <property type="entry name" value="RT_RNaseH_2"/>
    <property type="match status" value="1"/>
</dbReference>
<dbReference type="Gene3D" id="3.30.70.270">
    <property type="match status" value="1"/>
</dbReference>
<dbReference type="PANTHER" id="PTHR33064:SF37">
    <property type="entry name" value="RIBONUCLEASE H"/>
    <property type="match status" value="1"/>
</dbReference>
<name>A0A9Q3J8X9_9BASI</name>
<dbReference type="EMBL" id="AVOT02065389">
    <property type="protein sequence ID" value="MBW0557491.1"/>
    <property type="molecule type" value="Genomic_DNA"/>
</dbReference>
<dbReference type="InterPro" id="IPR051320">
    <property type="entry name" value="Viral_Replic_Matur_Polypro"/>
</dbReference>
<dbReference type="AlphaFoldDB" id="A0A9Q3J8X9"/>
<keyword evidence="3" id="KW-1185">Reference proteome</keyword>
<comment type="caution">
    <text evidence="2">The sequence shown here is derived from an EMBL/GenBank/DDBJ whole genome shotgun (WGS) entry which is preliminary data.</text>
</comment>
<dbReference type="InterPro" id="IPR043502">
    <property type="entry name" value="DNA/RNA_pol_sf"/>
</dbReference>
<gene>
    <name evidence="2" type="ORF">O181_097206</name>
</gene>
<reference evidence="2" key="1">
    <citation type="submission" date="2021-03" db="EMBL/GenBank/DDBJ databases">
        <title>Draft genome sequence of rust myrtle Austropuccinia psidii MF-1, a brazilian biotype.</title>
        <authorList>
            <person name="Quecine M.C."/>
            <person name="Pachon D.M.R."/>
            <person name="Bonatelli M.L."/>
            <person name="Correr F.H."/>
            <person name="Franceschini L.M."/>
            <person name="Leite T.F."/>
            <person name="Margarido G.R.A."/>
            <person name="Almeida C.A."/>
            <person name="Ferrarezi J.A."/>
            <person name="Labate C.A."/>
        </authorList>
    </citation>
    <scope>NUCLEOTIDE SEQUENCE</scope>
    <source>
        <strain evidence="2">MF-1</strain>
    </source>
</reference>
<accession>A0A9Q3J8X9</accession>
<dbReference type="FunFam" id="3.30.70.270:FF:000020">
    <property type="entry name" value="Transposon Tf2-6 polyprotein-like Protein"/>
    <property type="match status" value="1"/>
</dbReference>
<dbReference type="OrthoDB" id="2505957at2759"/>
<dbReference type="Proteomes" id="UP000765509">
    <property type="component" value="Unassembled WGS sequence"/>
</dbReference>
<dbReference type="InterPro" id="IPR041577">
    <property type="entry name" value="RT_RNaseH_2"/>
</dbReference>
<dbReference type="PANTHER" id="PTHR33064">
    <property type="entry name" value="POL PROTEIN"/>
    <property type="match status" value="1"/>
</dbReference>